<feature type="compositionally biased region" description="Low complexity" evidence="1">
    <location>
        <begin position="732"/>
        <end position="745"/>
    </location>
</feature>
<name>A0AAD3TWP7_9TREE</name>
<protein>
    <submittedName>
        <fullName evidence="2">Uncharacterized protein</fullName>
    </submittedName>
</protein>
<reference evidence="2" key="2">
    <citation type="submission" date="2023-06" db="EMBL/GenBank/DDBJ databases">
        <authorList>
            <person name="Kobayashi Y."/>
            <person name="Kayamori A."/>
            <person name="Aoki K."/>
            <person name="Shiwa Y."/>
            <person name="Fujita N."/>
            <person name="Sugita T."/>
            <person name="Iwasaki W."/>
            <person name="Tanaka N."/>
            <person name="Takashima M."/>
        </authorList>
    </citation>
    <scope>NUCLEOTIDE SEQUENCE</scope>
    <source>
        <strain evidence="2">HIS016</strain>
    </source>
</reference>
<feature type="compositionally biased region" description="Polar residues" evidence="1">
    <location>
        <begin position="276"/>
        <end position="299"/>
    </location>
</feature>
<evidence type="ECO:0000313" key="2">
    <source>
        <dbReference type="EMBL" id="GMK58305.1"/>
    </source>
</evidence>
<feature type="region of interest" description="Disordered" evidence="1">
    <location>
        <begin position="433"/>
        <end position="673"/>
    </location>
</feature>
<comment type="caution">
    <text evidence="2">The sequence shown here is derived from an EMBL/GenBank/DDBJ whole genome shotgun (WGS) entry which is preliminary data.</text>
</comment>
<feature type="compositionally biased region" description="Low complexity" evidence="1">
    <location>
        <begin position="595"/>
        <end position="609"/>
    </location>
</feature>
<dbReference type="EMBL" id="BTCM01000005">
    <property type="protein sequence ID" value="GMK58305.1"/>
    <property type="molecule type" value="Genomic_DNA"/>
</dbReference>
<feature type="region of interest" description="Disordered" evidence="1">
    <location>
        <begin position="58"/>
        <end position="100"/>
    </location>
</feature>
<feature type="region of interest" description="Disordered" evidence="1">
    <location>
        <begin position="688"/>
        <end position="755"/>
    </location>
</feature>
<feature type="compositionally biased region" description="Polar residues" evidence="1">
    <location>
        <begin position="564"/>
        <end position="573"/>
    </location>
</feature>
<sequence length="755" mass="81961">MSPPAGSPSSAQWHAVTPHTRPLSIAILELAPTSVTLALTRSPPQSNITPAQHVVHSLAHNHSHHHACAKKKKKHRKGESDENDDEDDSSSPSHVPGAYPSLLMEGQTFKDMLSQGVVVTLDGMPWSRIVAHVTGDAEEEEAPDDEEEWEDEEEPHEEETVGTTSGTAPHAARRRKGRRPSNGPARRPKAHDKPAGAHRWDRERAVVVVYDLDPSKEHEIELQIVGLPAELKESLVPLSNTVLIPPASPNNSSLHPRSRANSLRSRSRPRSRSNSVNTQAQPGPSPLANTEPTSPNRPSTPIAETPVVPTSILSPHDAQTAQTRHLIAAAHAERELLQVQIKEARKTAQRSEAALKSEIESLKKSNEKAGSNDQRNRQKYLALQEQVKQGLAAAETASTETKEVKDGVPSLEKLMEQVAVDLEGVKAEWDEVKKAEDEAQEADKKRRADEDKKLSDIGNKVDKVRAKRDRKEAERAELAKKLEELERAREDVERRAEEEKTMRRQGYYPGHWNGQHHGFDARPPPALPGMNNQHQSGNYTGSGFRPRPGFAQRFPPGGRPPATASPTVSNLYESYNRPRPAPNPTAAPFHPGNFSPPTAQPQASPAASTFDSAIHTALAPPQFQHRIYLPNTRPRPSPNFHPPPSVLAAQAEKTAFPPLSGAQRPPATAGGPSLASIVTRAVLAPRSEFKNLGPDAEGQSPPTNAAPGADRPAISPTLANVSVRGDIRSLSPTVPTFAPAARTTPPSQPSSREGA</sequence>
<gene>
    <name evidence="2" type="ORF">CspeluHIS016_0503370</name>
</gene>
<reference evidence="2" key="1">
    <citation type="journal article" date="2023" name="BMC Genomics">
        <title>Chromosome-level genome assemblies of Cutaneotrichosporon spp. (Trichosporonales, Basidiomycota) reveal imbalanced evolution between nucleotide sequences and chromosome synteny.</title>
        <authorList>
            <person name="Kobayashi Y."/>
            <person name="Kayamori A."/>
            <person name="Aoki K."/>
            <person name="Shiwa Y."/>
            <person name="Matsutani M."/>
            <person name="Fujita N."/>
            <person name="Sugita T."/>
            <person name="Iwasaki W."/>
            <person name="Tanaka N."/>
            <person name="Takashima M."/>
        </authorList>
    </citation>
    <scope>NUCLEOTIDE SEQUENCE</scope>
    <source>
        <strain evidence="2">HIS016</strain>
    </source>
</reference>
<evidence type="ECO:0000256" key="1">
    <source>
        <dbReference type="SAM" id="MobiDB-lite"/>
    </source>
</evidence>
<feature type="region of interest" description="Disordered" evidence="1">
    <location>
        <begin position="243"/>
        <end position="310"/>
    </location>
</feature>
<feature type="compositionally biased region" description="Acidic residues" evidence="1">
    <location>
        <begin position="136"/>
        <end position="157"/>
    </location>
</feature>
<feature type="compositionally biased region" description="Basic and acidic residues" evidence="1">
    <location>
        <begin position="433"/>
        <end position="502"/>
    </location>
</feature>
<feature type="compositionally biased region" description="Basic residues" evidence="1">
    <location>
        <begin position="59"/>
        <end position="77"/>
    </location>
</feature>
<dbReference type="Proteomes" id="UP001222932">
    <property type="component" value="Unassembled WGS sequence"/>
</dbReference>
<feature type="region of interest" description="Disordered" evidence="1">
    <location>
        <begin position="134"/>
        <end position="203"/>
    </location>
</feature>
<evidence type="ECO:0000313" key="3">
    <source>
        <dbReference type="Proteomes" id="UP001222932"/>
    </source>
</evidence>
<feature type="region of interest" description="Disordered" evidence="1">
    <location>
        <begin position="345"/>
        <end position="377"/>
    </location>
</feature>
<keyword evidence="3" id="KW-1185">Reference proteome</keyword>
<proteinExistence type="predicted"/>
<feature type="compositionally biased region" description="Basic and acidic residues" evidence="1">
    <location>
        <begin position="353"/>
        <end position="367"/>
    </location>
</feature>
<accession>A0AAD3TWP7</accession>
<organism evidence="2 3">
    <name type="scientific">Cutaneotrichosporon spelunceum</name>
    <dbReference type="NCBI Taxonomy" id="1672016"/>
    <lineage>
        <taxon>Eukaryota</taxon>
        <taxon>Fungi</taxon>
        <taxon>Dikarya</taxon>
        <taxon>Basidiomycota</taxon>
        <taxon>Agaricomycotina</taxon>
        <taxon>Tremellomycetes</taxon>
        <taxon>Trichosporonales</taxon>
        <taxon>Trichosporonaceae</taxon>
        <taxon>Cutaneotrichosporon</taxon>
    </lineage>
</organism>
<dbReference type="AlphaFoldDB" id="A0AAD3TWP7"/>
<feature type="compositionally biased region" description="Polar residues" evidence="1">
    <location>
        <begin position="530"/>
        <end position="541"/>
    </location>
</feature>
<feature type="compositionally biased region" description="Pro residues" evidence="1">
    <location>
        <begin position="633"/>
        <end position="645"/>
    </location>
</feature>
<feature type="compositionally biased region" description="Basic and acidic residues" evidence="1">
    <location>
        <begin position="191"/>
        <end position="203"/>
    </location>
</feature>